<evidence type="ECO:0000313" key="2">
    <source>
        <dbReference type="Proteomes" id="UP000035642"/>
    </source>
</evidence>
<dbReference type="STRING" id="6313.A0A0K0D8W2"/>
<evidence type="ECO:0000313" key="3">
    <source>
        <dbReference type="WBParaSite" id="ACAC_0000650701-mRNA-1"/>
    </source>
</evidence>
<reference evidence="2" key="1">
    <citation type="submission" date="2012-09" db="EMBL/GenBank/DDBJ databases">
        <authorList>
            <person name="Martin A.A."/>
        </authorList>
    </citation>
    <scope>NUCLEOTIDE SEQUENCE</scope>
</reference>
<dbReference type="SUPFAM" id="SSF47113">
    <property type="entry name" value="Histone-fold"/>
    <property type="match status" value="1"/>
</dbReference>
<keyword evidence="2" id="KW-1185">Reference proteome</keyword>
<dbReference type="InterPro" id="IPR009072">
    <property type="entry name" value="Histone-fold"/>
</dbReference>
<dbReference type="Gene3D" id="1.10.20.10">
    <property type="entry name" value="Histone, subunit A"/>
    <property type="match status" value="1"/>
</dbReference>
<feature type="domain" description="TATA box binding protein associated factor (TAF) histone-like fold" evidence="1">
    <location>
        <begin position="16"/>
        <end position="79"/>
    </location>
</feature>
<proteinExistence type="predicted"/>
<dbReference type="GO" id="GO:0046982">
    <property type="term" value="F:protein heterodimerization activity"/>
    <property type="evidence" value="ECO:0007669"/>
    <property type="project" value="InterPro"/>
</dbReference>
<protein>
    <submittedName>
        <fullName evidence="3">TAF domain-containing protein</fullName>
    </submittedName>
</protein>
<dbReference type="WBParaSite" id="ACAC_0000650701-mRNA-1">
    <property type="protein sequence ID" value="ACAC_0000650701-mRNA-1"/>
    <property type="gene ID" value="ACAC_0000650701"/>
</dbReference>
<dbReference type="SMART" id="SM00803">
    <property type="entry name" value="TAF"/>
    <property type="match status" value="1"/>
</dbReference>
<organism evidence="2 3">
    <name type="scientific">Angiostrongylus cantonensis</name>
    <name type="common">Rat lungworm</name>
    <dbReference type="NCBI Taxonomy" id="6313"/>
    <lineage>
        <taxon>Eukaryota</taxon>
        <taxon>Metazoa</taxon>
        <taxon>Ecdysozoa</taxon>
        <taxon>Nematoda</taxon>
        <taxon>Chromadorea</taxon>
        <taxon>Rhabditida</taxon>
        <taxon>Rhabditina</taxon>
        <taxon>Rhabditomorpha</taxon>
        <taxon>Strongyloidea</taxon>
        <taxon>Metastrongylidae</taxon>
        <taxon>Angiostrongylus</taxon>
    </lineage>
</organism>
<dbReference type="Pfam" id="PF02969">
    <property type="entry name" value="TAF"/>
    <property type="match status" value="1"/>
</dbReference>
<reference evidence="3" key="2">
    <citation type="submission" date="2017-02" db="UniProtKB">
        <authorList>
            <consortium name="WormBaseParasite"/>
        </authorList>
    </citation>
    <scope>IDENTIFICATION</scope>
</reference>
<dbReference type="CDD" id="cd22917">
    <property type="entry name" value="HFD_TAF6-like"/>
    <property type="match status" value="1"/>
</dbReference>
<evidence type="ECO:0000259" key="1">
    <source>
        <dbReference type="SMART" id="SM00803"/>
    </source>
</evidence>
<accession>A0A0K0D8W2</accession>
<dbReference type="Proteomes" id="UP000035642">
    <property type="component" value="Unassembled WGS sequence"/>
</dbReference>
<sequence>MTSQNYSTFTEPFSPGIQVEYVRTVGDSLGVVNLTPAAFHCLADKLTELLIRCSKTARKLAIHGRRRTVLVDDVQNALRMMNITVIPSVCLHG</sequence>
<dbReference type="InterPro" id="IPR004823">
    <property type="entry name" value="TAF_TATA-bd_Histone-like_dom"/>
</dbReference>
<dbReference type="AlphaFoldDB" id="A0A0K0D8W2"/>
<name>A0A0K0D8W2_ANGCA</name>